<dbReference type="Gene3D" id="1.25.40.10">
    <property type="entry name" value="Tetratricopeptide repeat domain"/>
    <property type="match status" value="2"/>
</dbReference>
<reference evidence="7" key="1">
    <citation type="journal article" date="2022" name="Int. J. Syst. Evol. Microbiol.">
        <title>Anaeromyxobacter oryzae sp. nov., Anaeromyxobacter diazotrophicus sp. nov. and Anaeromyxobacter paludicola sp. nov., isolated from paddy soils.</title>
        <authorList>
            <person name="Itoh H."/>
            <person name="Xu Z."/>
            <person name="Mise K."/>
            <person name="Masuda Y."/>
            <person name="Ushijima N."/>
            <person name="Hayakawa C."/>
            <person name="Shiratori Y."/>
            <person name="Senoo K."/>
        </authorList>
    </citation>
    <scope>NUCLEOTIDE SEQUENCE [LARGE SCALE GENOMIC DNA]</scope>
    <source>
        <strain evidence="7">Red630</strain>
    </source>
</reference>
<dbReference type="InterPro" id="IPR011990">
    <property type="entry name" value="TPR-like_helical_dom_sf"/>
</dbReference>
<dbReference type="PANTHER" id="PTHR45831:SF2">
    <property type="entry name" value="LD24721P"/>
    <property type="match status" value="1"/>
</dbReference>
<keyword evidence="5" id="KW-0472">Membrane</keyword>
<evidence type="ECO:0000256" key="4">
    <source>
        <dbReference type="SAM" id="MobiDB-lite"/>
    </source>
</evidence>
<proteinExistence type="predicted"/>
<gene>
    <name evidence="6" type="ORF">AMPC_38100</name>
</gene>
<organism evidence="6 7">
    <name type="scientific">Anaeromyxobacter paludicola</name>
    <dbReference type="NCBI Taxonomy" id="2918171"/>
    <lineage>
        <taxon>Bacteria</taxon>
        <taxon>Pseudomonadati</taxon>
        <taxon>Myxococcota</taxon>
        <taxon>Myxococcia</taxon>
        <taxon>Myxococcales</taxon>
        <taxon>Cystobacterineae</taxon>
        <taxon>Anaeromyxobacteraceae</taxon>
        <taxon>Anaeromyxobacter</taxon>
    </lineage>
</organism>
<dbReference type="PROSITE" id="PS50005">
    <property type="entry name" value="TPR"/>
    <property type="match status" value="2"/>
</dbReference>
<keyword evidence="5" id="KW-0812">Transmembrane</keyword>
<dbReference type="EMBL" id="AP025592">
    <property type="protein sequence ID" value="BDG10697.1"/>
    <property type="molecule type" value="Genomic_DNA"/>
</dbReference>
<dbReference type="PROSITE" id="PS50293">
    <property type="entry name" value="TPR_REGION"/>
    <property type="match status" value="2"/>
</dbReference>
<feature type="repeat" description="TPR" evidence="3">
    <location>
        <begin position="106"/>
        <end position="139"/>
    </location>
</feature>
<feature type="region of interest" description="Disordered" evidence="4">
    <location>
        <begin position="179"/>
        <end position="210"/>
    </location>
</feature>
<feature type="repeat" description="TPR" evidence="3">
    <location>
        <begin position="72"/>
        <end position="105"/>
    </location>
</feature>
<accession>A0ABM7XFP4</accession>
<evidence type="ECO:0000313" key="7">
    <source>
        <dbReference type="Proteomes" id="UP001162734"/>
    </source>
</evidence>
<dbReference type="Pfam" id="PF07719">
    <property type="entry name" value="TPR_2"/>
    <property type="match status" value="1"/>
</dbReference>
<keyword evidence="7" id="KW-1185">Reference proteome</keyword>
<dbReference type="InterPro" id="IPR013105">
    <property type="entry name" value="TPR_2"/>
</dbReference>
<keyword evidence="1" id="KW-0677">Repeat</keyword>
<feature type="transmembrane region" description="Helical" evidence="5">
    <location>
        <begin position="6"/>
        <end position="24"/>
    </location>
</feature>
<dbReference type="Proteomes" id="UP001162734">
    <property type="component" value="Chromosome"/>
</dbReference>
<evidence type="ECO:0000313" key="6">
    <source>
        <dbReference type="EMBL" id="BDG10697.1"/>
    </source>
</evidence>
<sequence length="210" mass="22401">MDRNTVLGFVVGVVVALLIGYLVVSKMNDSSPAPIAPVTAPQGGGMPGAPVAGLDQQIEATKRIVEQDPKNRGAWVALGNDYFDTHQRQKAVDAYQKALELEPNDANVLTDQGVMYRELGSFDKAAANFEKASKVDPRHMQSLFNLGVVLADDLKQPEKARLAWKKILEIDPASPIGTQASQALQRLDQGGGPAARPVAPFPPPAGPAKK</sequence>
<evidence type="ECO:0000256" key="5">
    <source>
        <dbReference type="SAM" id="Phobius"/>
    </source>
</evidence>
<dbReference type="SMART" id="SM00028">
    <property type="entry name" value="TPR"/>
    <property type="match status" value="3"/>
</dbReference>
<keyword evidence="2 3" id="KW-0802">TPR repeat</keyword>
<dbReference type="InterPro" id="IPR047150">
    <property type="entry name" value="SGT"/>
</dbReference>
<protein>
    <recommendedName>
        <fullName evidence="8">Tetratricopeptide repeat protein</fullName>
    </recommendedName>
</protein>
<evidence type="ECO:0000256" key="1">
    <source>
        <dbReference type="ARBA" id="ARBA00022737"/>
    </source>
</evidence>
<evidence type="ECO:0000256" key="2">
    <source>
        <dbReference type="ARBA" id="ARBA00022803"/>
    </source>
</evidence>
<evidence type="ECO:0008006" key="8">
    <source>
        <dbReference type="Google" id="ProtNLM"/>
    </source>
</evidence>
<evidence type="ECO:0000256" key="3">
    <source>
        <dbReference type="PROSITE-ProRule" id="PRU00339"/>
    </source>
</evidence>
<dbReference type="InterPro" id="IPR019734">
    <property type="entry name" value="TPR_rpt"/>
</dbReference>
<dbReference type="PANTHER" id="PTHR45831">
    <property type="entry name" value="LD24721P"/>
    <property type="match status" value="1"/>
</dbReference>
<name>A0ABM7XFP4_9BACT</name>
<keyword evidence="5" id="KW-1133">Transmembrane helix</keyword>
<dbReference type="RefSeq" id="WP_248343198.1">
    <property type="nucleotide sequence ID" value="NZ_AP025592.1"/>
</dbReference>
<feature type="compositionally biased region" description="Pro residues" evidence="4">
    <location>
        <begin position="199"/>
        <end position="210"/>
    </location>
</feature>
<dbReference type="SUPFAM" id="SSF48452">
    <property type="entry name" value="TPR-like"/>
    <property type="match status" value="1"/>
</dbReference>
<dbReference type="Pfam" id="PF13432">
    <property type="entry name" value="TPR_16"/>
    <property type="match status" value="1"/>
</dbReference>